<dbReference type="InterPro" id="IPR011989">
    <property type="entry name" value="ARM-like"/>
</dbReference>
<keyword evidence="4" id="KW-1185">Reference proteome</keyword>
<dbReference type="Pfam" id="PF02181">
    <property type="entry name" value="FH2"/>
    <property type="match status" value="1"/>
</dbReference>
<dbReference type="PANTHER" id="PTHR46345">
    <property type="entry name" value="INVERTED FORMIN-2"/>
    <property type="match status" value="1"/>
</dbReference>
<gene>
    <name evidence="3" type="ORF">HPLM_LOCUS6770</name>
</gene>
<feature type="compositionally biased region" description="Polar residues" evidence="1">
    <location>
        <begin position="1114"/>
        <end position="1135"/>
    </location>
</feature>
<dbReference type="OMA" id="MIDFFCE"/>
<feature type="compositionally biased region" description="Low complexity" evidence="1">
    <location>
        <begin position="1063"/>
        <end position="1074"/>
    </location>
</feature>
<reference evidence="3 4" key="2">
    <citation type="submission" date="2018-11" db="EMBL/GenBank/DDBJ databases">
        <authorList>
            <consortium name="Pathogen Informatics"/>
        </authorList>
    </citation>
    <scope>NUCLEOTIDE SEQUENCE [LARGE SCALE GENOMIC DNA]</scope>
    <source>
        <strain evidence="3 4">MHpl1</strain>
    </source>
</reference>
<proteinExistence type="predicted"/>
<feature type="region of interest" description="Disordered" evidence="1">
    <location>
        <begin position="207"/>
        <end position="327"/>
    </location>
</feature>
<feature type="region of interest" description="Disordered" evidence="1">
    <location>
        <begin position="696"/>
        <end position="731"/>
    </location>
</feature>
<dbReference type="Gene3D" id="1.25.10.10">
    <property type="entry name" value="Leucine-rich Repeat Variant"/>
    <property type="match status" value="1"/>
</dbReference>
<name>A0A158QLN3_HAEPC</name>
<dbReference type="InterPro" id="IPR016024">
    <property type="entry name" value="ARM-type_fold"/>
</dbReference>
<feature type="compositionally biased region" description="Polar residues" evidence="1">
    <location>
        <begin position="217"/>
        <end position="229"/>
    </location>
</feature>
<feature type="compositionally biased region" description="Basic and acidic residues" evidence="1">
    <location>
        <begin position="877"/>
        <end position="891"/>
    </location>
</feature>
<dbReference type="Gene3D" id="1.20.58.2220">
    <property type="entry name" value="Formin, FH2 domain"/>
    <property type="match status" value="1"/>
</dbReference>
<dbReference type="STRING" id="6290.A0A158QLN3"/>
<feature type="compositionally biased region" description="Pro residues" evidence="1">
    <location>
        <begin position="263"/>
        <end position="274"/>
    </location>
</feature>
<evidence type="ECO:0000313" key="3">
    <source>
        <dbReference type="EMBL" id="VDO29987.1"/>
    </source>
</evidence>
<feature type="compositionally biased region" description="Polar residues" evidence="1">
    <location>
        <begin position="864"/>
        <end position="876"/>
    </location>
</feature>
<feature type="compositionally biased region" description="Basic and acidic residues" evidence="1">
    <location>
        <begin position="908"/>
        <end position="929"/>
    </location>
</feature>
<feature type="compositionally biased region" description="Low complexity" evidence="1">
    <location>
        <begin position="984"/>
        <end position="1001"/>
    </location>
</feature>
<evidence type="ECO:0000313" key="4">
    <source>
        <dbReference type="Proteomes" id="UP000268014"/>
    </source>
</evidence>
<feature type="compositionally biased region" description="Low complexity" evidence="1">
    <location>
        <begin position="895"/>
        <end position="906"/>
    </location>
</feature>
<feature type="compositionally biased region" description="Basic and acidic residues" evidence="1">
    <location>
        <begin position="710"/>
        <end position="731"/>
    </location>
</feature>
<dbReference type="AlphaFoldDB" id="A0A158QLN3"/>
<evidence type="ECO:0000259" key="2">
    <source>
        <dbReference type="PROSITE" id="PS51444"/>
    </source>
</evidence>
<dbReference type="InterPro" id="IPR015425">
    <property type="entry name" value="FH2_Formin"/>
</dbReference>
<dbReference type="WBParaSite" id="HPLM_0000677801-mRNA-1">
    <property type="protein sequence ID" value="HPLM_0000677801-mRNA-1"/>
    <property type="gene ID" value="HPLM_0000677801"/>
</dbReference>
<protein>
    <submittedName>
        <fullName evidence="5">FH2 domain-containing protein</fullName>
    </submittedName>
</protein>
<dbReference type="SMART" id="SM00498">
    <property type="entry name" value="FH2"/>
    <property type="match status" value="1"/>
</dbReference>
<dbReference type="SUPFAM" id="SSF101447">
    <property type="entry name" value="Formin homology 2 domain (FH2 domain)"/>
    <property type="match status" value="1"/>
</dbReference>
<dbReference type="PROSITE" id="PS51444">
    <property type="entry name" value="FH2"/>
    <property type="match status" value="1"/>
</dbReference>
<dbReference type="PANTHER" id="PTHR46345:SF8">
    <property type="entry name" value="FORMIN 3, ISOFORM B"/>
    <property type="match status" value="1"/>
</dbReference>
<sequence>MTASNSIRSRFMRLIFDAEICEALELLLATLGDENGFHEVVDCITAWQDLIDSEDSALRPLVECLDDDDTVVLQKAIALVNALIRHAPDEARAFRIKNELSVLDYKGHLEHLRVGADPKVLNEIEQFNCLFQTDNLEESSISMTPTSEVDEAVMSDDPLSHLLADLEALLLDESSSRGRILVVEKMIEMLRGIRTLDDAEAAVRALRPEPQRKALSPPSTSRASSQIPCPSSKTVPTPAAAPPPGPSFKFTDSSKSLLGKPLAGPPPAPPPPPSQVVRGPGLPSGLPHPGKGPPVLPPPPSLGGLVAPKQVPDELPESMKPKRAPSETMKMKTIMWSKITPSAVVHGQGSESIWGELARESTKLCLDFDMIDGMFAIEPAQNSSAVVESTHGQGAKKKNVLVDLLTPKRSQNVTITLKQFKDLDILISDLHENKLGRFDVEVLRTLKSILPDSEEVEALRRYTGECSQLAPACAFFLRLLEIPDYRLRIDCMILRLEFHRIMEEVVPGIHLLQTAATELRQSHALRRLLLLLVNIGNYLNSSSTHGNAAGFKLSSLWQVIDHRATKGSSSLLHLLAKMDPDLLSDLEQELPNINKASESSLEEIKTNLRSVGEQCTSLSNQLKTRQNNEFAEIREYLTEHCHIELLETNKALTGLLKIQDDLALFFCENKGSFKIEECLRMFKILIMRLRQALQENEEREKRVSRKQRARTMDEDIPRRNEENSEERPNEEKFLATLEKGQKLYNRKRLSARLTDMARERELQKSTRIRRPKEIGSNESVPSEIGSEDFNSPFKQTHIAKPSVSPPPPRTSPYHAEVSDLNDYVEILEKQQSSPRIVRRSGAIPKASTSPASRQAIILNIPPESDTSTPSARSSPKSTDEGFESEKDKENSNIRSPSSATITPPSIKRIPEKVAERKQVFHRTPPETPRKTSSMVPLSVAAPQKAATTTNSIVKASPLKRIRVGQEAPSATRLPTSIPSQTSRAKPAPQASTTPSSRSPPTGKVVSKLTQPPKVSQTSRVGSVAGTKPSTLPVRSTAGIPKPAVKKVGAVPAGTVASIIARTALATTSSPTPARRMSTPPTTSKEAATPTLRRPSQVAVKRADSSKRDVPMKPQVSTSSRPSLIKTGSISQSSNLPKMDVVEKPRPLRKTTHHSSSPSSDSTNGKGTARPKWV</sequence>
<evidence type="ECO:0000256" key="1">
    <source>
        <dbReference type="SAM" id="MobiDB-lite"/>
    </source>
</evidence>
<organism evidence="5">
    <name type="scientific">Haemonchus placei</name>
    <name type="common">Barber's pole worm</name>
    <dbReference type="NCBI Taxonomy" id="6290"/>
    <lineage>
        <taxon>Eukaryota</taxon>
        <taxon>Metazoa</taxon>
        <taxon>Ecdysozoa</taxon>
        <taxon>Nematoda</taxon>
        <taxon>Chromadorea</taxon>
        <taxon>Rhabditida</taxon>
        <taxon>Rhabditina</taxon>
        <taxon>Rhabditomorpha</taxon>
        <taxon>Strongyloidea</taxon>
        <taxon>Trichostrongylidae</taxon>
        <taxon>Haemonchus</taxon>
    </lineage>
</organism>
<accession>A0A158QLN3</accession>
<dbReference type="Proteomes" id="UP000268014">
    <property type="component" value="Unassembled WGS sequence"/>
</dbReference>
<reference evidence="5" key="1">
    <citation type="submission" date="2016-04" db="UniProtKB">
        <authorList>
            <consortium name="WormBaseParasite"/>
        </authorList>
    </citation>
    <scope>IDENTIFICATION</scope>
</reference>
<feature type="region of interest" description="Disordered" evidence="1">
    <location>
        <begin position="760"/>
        <end position="1049"/>
    </location>
</feature>
<feature type="compositionally biased region" description="Basic and acidic residues" evidence="1">
    <location>
        <begin position="1100"/>
        <end position="1110"/>
    </location>
</feature>
<dbReference type="InterPro" id="IPR042201">
    <property type="entry name" value="FH2_Formin_sf"/>
</dbReference>
<feature type="domain" description="FH2" evidence="2">
    <location>
        <begin position="321"/>
        <end position="715"/>
    </location>
</feature>
<dbReference type="SUPFAM" id="SSF48371">
    <property type="entry name" value="ARM repeat"/>
    <property type="match status" value="1"/>
</dbReference>
<feature type="compositionally biased region" description="Polar residues" evidence="1">
    <location>
        <begin position="972"/>
        <end position="983"/>
    </location>
</feature>
<feature type="compositionally biased region" description="Pro residues" evidence="1">
    <location>
        <begin position="290"/>
        <end position="301"/>
    </location>
</feature>
<dbReference type="EMBL" id="UZAF01016545">
    <property type="protein sequence ID" value="VDO29987.1"/>
    <property type="molecule type" value="Genomic_DNA"/>
</dbReference>
<feature type="compositionally biased region" description="Polar residues" evidence="1">
    <location>
        <begin position="1007"/>
        <end position="1020"/>
    </location>
</feature>
<feature type="compositionally biased region" description="Low complexity" evidence="1">
    <location>
        <begin position="279"/>
        <end position="289"/>
    </location>
</feature>
<dbReference type="OrthoDB" id="26518at2759"/>
<feature type="region of interest" description="Disordered" evidence="1">
    <location>
        <begin position="1063"/>
        <end position="1173"/>
    </location>
</feature>
<evidence type="ECO:0000313" key="5">
    <source>
        <dbReference type="WBParaSite" id="HPLM_0000677801-mRNA-1"/>
    </source>
</evidence>